<comment type="caution">
    <text evidence="1">The sequence shown here is derived from an EMBL/GenBank/DDBJ whole genome shotgun (WGS) entry which is preliminary data.</text>
</comment>
<organism evidence="1 2">
    <name type="scientific">Pseudarthrobacter siccitolerans</name>
    <dbReference type="NCBI Taxonomy" id="861266"/>
    <lineage>
        <taxon>Bacteria</taxon>
        <taxon>Bacillati</taxon>
        <taxon>Actinomycetota</taxon>
        <taxon>Actinomycetes</taxon>
        <taxon>Micrococcales</taxon>
        <taxon>Micrococcaceae</taxon>
        <taxon>Pseudarthrobacter</taxon>
    </lineage>
</organism>
<evidence type="ECO:0000313" key="2">
    <source>
        <dbReference type="Proteomes" id="UP001236806"/>
    </source>
</evidence>
<gene>
    <name evidence="1" type="ORF">QFZ36_000546</name>
</gene>
<evidence type="ECO:0000313" key="1">
    <source>
        <dbReference type="EMBL" id="MDQ0672985.1"/>
    </source>
</evidence>
<accession>A0ABU0PG98</accession>
<sequence>MSNEQYDLGVQRQTNGLARQRSYPADIIPTTTAATYELNRAWTAQFRQHQAVNIASEGLDAIVEFDRKVEEAIMARPRVEQAALLIEATLMTNSAQILDRYMKGYS</sequence>
<reference evidence="1 2" key="1">
    <citation type="submission" date="2023-07" db="EMBL/GenBank/DDBJ databases">
        <title>Comparative genomics of wheat-associated soil bacteria to identify genetic determinants of phenazine resistance.</title>
        <authorList>
            <person name="Mouncey N."/>
        </authorList>
    </citation>
    <scope>NUCLEOTIDE SEQUENCE [LARGE SCALE GENOMIC DNA]</scope>
    <source>
        <strain evidence="1 2">W1I3</strain>
    </source>
</reference>
<dbReference type="RefSeq" id="WP_306633709.1">
    <property type="nucleotide sequence ID" value="NZ_JAUSXB010000001.1"/>
</dbReference>
<dbReference type="EMBL" id="JAUSXB010000001">
    <property type="protein sequence ID" value="MDQ0672985.1"/>
    <property type="molecule type" value="Genomic_DNA"/>
</dbReference>
<keyword evidence="2" id="KW-1185">Reference proteome</keyword>
<proteinExistence type="predicted"/>
<protein>
    <submittedName>
        <fullName evidence="1">Uncharacterized protein</fullName>
    </submittedName>
</protein>
<name>A0ABU0PG98_9MICC</name>
<dbReference type="Proteomes" id="UP001236806">
    <property type="component" value="Unassembled WGS sequence"/>
</dbReference>